<dbReference type="Gene3D" id="3.40.50.720">
    <property type="entry name" value="NAD(P)-binding Rossmann-like Domain"/>
    <property type="match status" value="1"/>
</dbReference>
<dbReference type="PANTHER" id="PTHR42879">
    <property type="entry name" value="3-OXOACYL-(ACYL-CARRIER-PROTEIN) REDUCTASE"/>
    <property type="match status" value="1"/>
</dbReference>
<comment type="similarity">
    <text evidence="1">Belongs to the short-chain dehydrogenases/reductases (SDR) family.</text>
</comment>
<dbReference type="Pfam" id="PF13561">
    <property type="entry name" value="adh_short_C2"/>
    <property type="match status" value="1"/>
</dbReference>
<dbReference type="EMBL" id="AJWY01014239">
    <property type="protein sequence ID" value="EKC44312.1"/>
    <property type="molecule type" value="Genomic_DNA"/>
</dbReference>
<proteinExistence type="inferred from homology"/>
<comment type="caution">
    <text evidence="2">The sequence shown here is derived from an EMBL/GenBank/DDBJ whole genome shotgun (WGS) entry which is preliminary data.</text>
</comment>
<dbReference type="InterPro" id="IPR002347">
    <property type="entry name" value="SDR_fam"/>
</dbReference>
<dbReference type="PRINTS" id="PR00081">
    <property type="entry name" value="GDHRDH"/>
</dbReference>
<name>K1R5C7_9ZZZZ</name>
<dbReference type="InterPro" id="IPR050259">
    <property type="entry name" value="SDR"/>
</dbReference>
<gene>
    <name evidence="2" type="ORF">LEA_20707</name>
</gene>
<dbReference type="InterPro" id="IPR036291">
    <property type="entry name" value="NAD(P)-bd_dom_sf"/>
</dbReference>
<dbReference type="AlphaFoldDB" id="K1R5C7"/>
<sequence>MASRNINVNAIAPGFVDTDMTITLSDKVKEGAKGQIPLGRFGKPEEVAELALFLSSEKSDYITGQVINIDGGMVM</sequence>
<dbReference type="PANTHER" id="PTHR42879:SF2">
    <property type="entry name" value="3-OXOACYL-[ACYL-CARRIER-PROTEIN] REDUCTASE FABG"/>
    <property type="match status" value="1"/>
</dbReference>
<reference evidence="2" key="1">
    <citation type="journal article" date="2013" name="Environ. Microbiol.">
        <title>Microbiota from the distal guts of lean and obese adolescents exhibit partial functional redundancy besides clear differences in community structure.</title>
        <authorList>
            <person name="Ferrer M."/>
            <person name="Ruiz A."/>
            <person name="Lanza F."/>
            <person name="Haange S.B."/>
            <person name="Oberbach A."/>
            <person name="Till H."/>
            <person name="Bargiela R."/>
            <person name="Campoy C."/>
            <person name="Segura M.T."/>
            <person name="Richter M."/>
            <person name="von Bergen M."/>
            <person name="Seifert J."/>
            <person name="Suarez A."/>
        </authorList>
    </citation>
    <scope>NUCLEOTIDE SEQUENCE</scope>
</reference>
<dbReference type="SUPFAM" id="SSF51735">
    <property type="entry name" value="NAD(P)-binding Rossmann-fold domains"/>
    <property type="match status" value="1"/>
</dbReference>
<organism evidence="2">
    <name type="scientific">human gut metagenome</name>
    <dbReference type="NCBI Taxonomy" id="408170"/>
    <lineage>
        <taxon>unclassified sequences</taxon>
        <taxon>metagenomes</taxon>
        <taxon>organismal metagenomes</taxon>
    </lineage>
</organism>
<protein>
    <submittedName>
        <fullName evidence="2">3-oxoacyl-(Acyl-carrier-protein) reductase</fullName>
    </submittedName>
</protein>
<accession>K1R5C7</accession>
<evidence type="ECO:0000256" key="1">
    <source>
        <dbReference type="ARBA" id="ARBA00006484"/>
    </source>
</evidence>
<evidence type="ECO:0000313" key="2">
    <source>
        <dbReference type="EMBL" id="EKC44312.1"/>
    </source>
</evidence>